<keyword evidence="5 7" id="KW-0975">Bacterial flagellum</keyword>
<dbReference type="Pfam" id="PF07195">
    <property type="entry name" value="FliD_C"/>
    <property type="match status" value="1"/>
</dbReference>
<evidence type="ECO:0000259" key="9">
    <source>
        <dbReference type="Pfam" id="PF02465"/>
    </source>
</evidence>
<evidence type="ECO:0000256" key="3">
    <source>
        <dbReference type="ARBA" id="ARBA00016246"/>
    </source>
</evidence>
<dbReference type="EMBL" id="AALC02000003">
    <property type="protein sequence ID" value="EEQ08217.1"/>
    <property type="molecule type" value="Genomic_DNA"/>
</dbReference>
<keyword evidence="11" id="KW-0282">Flagellum</keyword>
<evidence type="ECO:0000313" key="11">
    <source>
        <dbReference type="EMBL" id="EEQ08217.1"/>
    </source>
</evidence>
<feature type="region of interest" description="Disordered" evidence="8">
    <location>
        <begin position="185"/>
        <end position="204"/>
    </location>
</feature>
<evidence type="ECO:0000256" key="2">
    <source>
        <dbReference type="ARBA" id="ARBA00011255"/>
    </source>
</evidence>
<dbReference type="Proteomes" id="UP000010319">
    <property type="component" value="Unassembled WGS sequence"/>
</dbReference>
<keyword evidence="4" id="KW-0175">Coiled coil</keyword>
<feature type="domain" description="Flagellar hook-associated protein 2 N-terminal" evidence="9">
    <location>
        <begin position="1"/>
        <end position="87"/>
    </location>
</feature>
<name>A0ABP2E6S4_YERBE</name>
<accession>A0ABP2E6S4</accession>
<dbReference type="InterPro" id="IPR040026">
    <property type="entry name" value="FliD"/>
</dbReference>
<feature type="domain" description="Flagellar hook-associated protein 2 C-terminal" evidence="10">
    <location>
        <begin position="210"/>
        <end position="455"/>
    </location>
</feature>
<comment type="subcellular location">
    <subcellularLocation>
        <location evidence="7">Secreted</location>
    </subcellularLocation>
    <subcellularLocation>
        <location evidence="7">Bacterial flagellum</location>
    </subcellularLocation>
</comment>
<evidence type="ECO:0000256" key="6">
    <source>
        <dbReference type="ARBA" id="ARBA00025175"/>
    </source>
</evidence>
<evidence type="ECO:0000256" key="5">
    <source>
        <dbReference type="ARBA" id="ARBA00023143"/>
    </source>
</evidence>
<dbReference type="InterPro" id="IPR010809">
    <property type="entry name" value="FliD_C"/>
</dbReference>
<organism evidence="11 12">
    <name type="scientific">Yersinia bercovieri ATCC 43970</name>
    <dbReference type="NCBI Taxonomy" id="349968"/>
    <lineage>
        <taxon>Bacteria</taxon>
        <taxon>Pseudomonadati</taxon>
        <taxon>Pseudomonadota</taxon>
        <taxon>Gammaproteobacteria</taxon>
        <taxon>Enterobacterales</taxon>
        <taxon>Yersiniaceae</taxon>
        <taxon>Yersinia</taxon>
    </lineage>
</organism>
<feature type="compositionally biased region" description="Polar residues" evidence="8">
    <location>
        <begin position="186"/>
        <end position="204"/>
    </location>
</feature>
<proteinExistence type="inferred from homology"/>
<keyword evidence="11" id="KW-0966">Cell projection</keyword>
<keyword evidence="11" id="KW-0969">Cilium</keyword>
<evidence type="ECO:0000256" key="7">
    <source>
        <dbReference type="RuleBase" id="RU362066"/>
    </source>
</evidence>
<keyword evidence="7" id="KW-0964">Secreted</keyword>
<comment type="subunit">
    <text evidence="2 7">Homopentamer.</text>
</comment>
<reference evidence="11" key="1">
    <citation type="submission" date="2008-12" db="EMBL/GenBank/DDBJ databases">
        <title>Annotation of the Yersinia bercovieri ATCC 43970 genome.</title>
        <authorList>
            <person name="Read T.D."/>
            <person name="Akmal A."/>
            <person name="Bishop-Lilly K."/>
            <person name="Chen P.E."/>
            <person name="Cook C."/>
            <person name="Kiley M.P."/>
            <person name="Lentz S."/>
            <person name="Mateczun A."/>
            <person name="Nagarajan N."/>
            <person name="Nolan N."/>
            <person name="Osborne B.I."/>
            <person name="Pop M."/>
            <person name="Sozhamannan S."/>
            <person name="Stewart A.C."/>
            <person name="Sulakvelidze A."/>
            <person name="Thomason B."/>
            <person name="Willner K."/>
            <person name="Zwick M.E."/>
        </authorList>
    </citation>
    <scope>NUCLEOTIDE SEQUENCE [LARGE SCALE GENOMIC DNA]</scope>
    <source>
        <strain evidence="11">ATCC 43970</strain>
    </source>
</reference>
<dbReference type="PANTHER" id="PTHR30288:SF0">
    <property type="entry name" value="FLAGELLAR HOOK-ASSOCIATED PROTEIN 2"/>
    <property type="match status" value="1"/>
</dbReference>
<comment type="function">
    <text evidence="6">Required for the morphogenesis and for the elongation of the flagellar filament by facilitating polymerization of the flagellin monomers at the tip of growing filament. Forms a capping structure, which prevents flagellin subunits (transported through the central channel of the flagellum) from leaking out without polymerization at the distal end.</text>
</comment>
<evidence type="ECO:0000256" key="8">
    <source>
        <dbReference type="SAM" id="MobiDB-lite"/>
    </source>
</evidence>
<evidence type="ECO:0000256" key="4">
    <source>
        <dbReference type="ARBA" id="ARBA00023054"/>
    </source>
</evidence>
<dbReference type="PANTHER" id="PTHR30288">
    <property type="entry name" value="FLAGELLAR CAP/ASSEMBLY PROTEIN FLID"/>
    <property type="match status" value="1"/>
</dbReference>
<evidence type="ECO:0000256" key="1">
    <source>
        <dbReference type="ARBA" id="ARBA00009764"/>
    </source>
</evidence>
<dbReference type="InterPro" id="IPR003481">
    <property type="entry name" value="FliD_N"/>
</dbReference>
<evidence type="ECO:0000259" key="10">
    <source>
        <dbReference type="Pfam" id="PF07195"/>
    </source>
</evidence>
<comment type="caution">
    <text evidence="11">The sequence shown here is derived from an EMBL/GenBank/DDBJ whole genome shotgun (WGS) entry which is preliminary data.</text>
</comment>
<comment type="function">
    <text evidence="7">Required for morphogenesis and for the elongation of the flagellar filament by facilitating polymerization of the flagellin monomers at the tip of growing filament. Forms a capping structure, which prevents flagellin subunits (transported through the central channel of the flagellum) from leaking out without polymerization at the distal end.</text>
</comment>
<evidence type="ECO:0000313" key="12">
    <source>
        <dbReference type="Proteomes" id="UP000010319"/>
    </source>
</evidence>
<dbReference type="Pfam" id="PF02465">
    <property type="entry name" value="FliD_N"/>
    <property type="match status" value="1"/>
</dbReference>
<comment type="similarity">
    <text evidence="1 7">Belongs to the FliD family.</text>
</comment>
<keyword evidence="12" id="KW-1185">Reference proteome</keyword>
<sequence length="467" mass="49387">MLEQIRAGEQTRLAPYTRLQTSYKSKISAWGQISSSLSALQSSVKKLTGDAFNTLTVSSNKAFTATATSDANADSHVVTINQLATAHKLRTEGFQSADDRLGDQAGGTRTITITTGNGNTTSVELKDDQTSLNQIKDAINKQDSDVTASVQRTDDGYQLVLTSKNTGSDGEMSVSVTGDDQLGGILNTQNGGNDPEGTSNGDAMTSVSAAQDAKLSVDGSEYTRSTNNISDIITGVTLVLKSESEEGKSEQLTLTRDSSAIKSGVKDFVEKYNALLNLTSAASKYVPNETSGLTDSDVATQNSQNGALMGDSTLRGLVSEFRSAVNGVYGDSSDDYGSLADLGIKIDAATGQMTLNEGKLDEAIANNPDGIANMFIGRGDNEGLATSLNSMITNYVGDTDKKIDGVIKASTTSLDSQVKLMTTQIEKTQKLIDSQVERYRAQFQNLDSTMSKLNNLSNQLGSILASL</sequence>
<gene>
    <name evidence="11" type="ORF">yberc0001_34400</name>
</gene>
<protein>
    <recommendedName>
        <fullName evidence="3 7">Flagellar hook-associated protein 2</fullName>
        <shortName evidence="7">HAP2</shortName>
    </recommendedName>
    <alternativeName>
        <fullName evidence="7">Flagellar cap protein</fullName>
    </alternativeName>
</protein>